<dbReference type="SMR" id="A0A1D6KJA2"/>
<evidence type="ECO:0000256" key="2">
    <source>
        <dbReference type="ARBA" id="ARBA00022737"/>
    </source>
</evidence>
<evidence type="ECO:0000313" key="11">
    <source>
        <dbReference type="EnsemblPlants" id="Zm00001eb035590_P001"/>
    </source>
</evidence>
<evidence type="ECO:0000256" key="3">
    <source>
        <dbReference type="ARBA" id="ARBA00023015"/>
    </source>
</evidence>
<keyword evidence="2" id="KW-0677">Repeat</keyword>
<evidence type="ECO:0000256" key="5">
    <source>
        <dbReference type="ARBA" id="ARBA00023163"/>
    </source>
</evidence>
<evidence type="ECO:0000256" key="6">
    <source>
        <dbReference type="ARBA" id="ARBA00023242"/>
    </source>
</evidence>
<dbReference type="SUPFAM" id="SSF46689">
    <property type="entry name" value="Homeodomain-like"/>
    <property type="match status" value="1"/>
</dbReference>
<dbReference type="PANTHER" id="PTHR47996">
    <property type="entry name" value="TRANSCRIPTION FACTOR DUO1"/>
    <property type="match status" value="1"/>
</dbReference>
<dbReference type="InterPro" id="IPR001005">
    <property type="entry name" value="SANT/Myb"/>
</dbReference>
<keyword evidence="12" id="KW-1185">Reference proteome</keyword>
<dbReference type="SMART" id="SM00717">
    <property type="entry name" value="SANT"/>
    <property type="match status" value="2"/>
</dbReference>
<reference evidence="10 12" key="1">
    <citation type="submission" date="2015-12" db="EMBL/GenBank/DDBJ databases">
        <title>Update maize B73 reference genome by single molecule sequencing technologies.</title>
        <authorList>
            <consortium name="Maize Genome Sequencing Project"/>
            <person name="Ware D."/>
        </authorList>
    </citation>
    <scope>NUCLEOTIDE SEQUENCE [LARGE SCALE GENOMIC DNA]</scope>
    <source>
        <strain evidence="12">cv. B73</strain>
        <tissue evidence="10">Seedling</tissue>
    </source>
</reference>
<comment type="subcellular location">
    <subcellularLocation>
        <location evidence="1">Nucleus</location>
    </subcellularLocation>
</comment>
<evidence type="ECO:0000256" key="1">
    <source>
        <dbReference type="ARBA" id="ARBA00004123"/>
    </source>
</evidence>
<accession>A0A1D6KJA2</accession>
<evidence type="ECO:0000256" key="4">
    <source>
        <dbReference type="ARBA" id="ARBA00023125"/>
    </source>
</evidence>
<keyword evidence="6" id="KW-0539">Nucleus</keyword>
<evidence type="ECO:0000313" key="10">
    <source>
        <dbReference type="EMBL" id="ONM03026.1"/>
    </source>
</evidence>
<organism evidence="10">
    <name type="scientific">Zea mays</name>
    <name type="common">Maize</name>
    <dbReference type="NCBI Taxonomy" id="4577"/>
    <lineage>
        <taxon>Eukaryota</taxon>
        <taxon>Viridiplantae</taxon>
        <taxon>Streptophyta</taxon>
        <taxon>Embryophyta</taxon>
        <taxon>Tracheophyta</taxon>
        <taxon>Spermatophyta</taxon>
        <taxon>Magnoliopsida</taxon>
        <taxon>Liliopsida</taxon>
        <taxon>Poales</taxon>
        <taxon>Poaceae</taxon>
        <taxon>PACMAD clade</taxon>
        <taxon>Panicoideae</taxon>
        <taxon>Andropogonodae</taxon>
        <taxon>Andropogoneae</taxon>
        <taxon>Tripsacinae</taxon>
        <taxon>Zea</taxon>
    </lineage>
</organism>
<dbReference type="InterPro" id="IPR009057">
    <property type="entry name" value="Homeodomain-like_sf"/>
</dbReference>
<feature type="domain" description="Myb-like" evidence="8">
    <location>
        <begin position="72"/>
        <end position="115"/>
    </location>
</feature>
<reference evidence="11" key="3">
    <citation type="submission" date="2021-05" db="UniProtKB">
        <authorList>
            <consortium name="EnsemblPlants"/>
        </authorList>
    </citation>
    <scope>IDENTIFICATION</scope>
    <source>
        <strain evidence="11">cv. B73</strain>
    </source>
</reference>
<evidence type="ECO:0000259" key="8">
    <source>
        <dbReference type="PROSITE" id="PS50090"/>
    </source>
</evidence>
<dbReference type="GO" id="GO:0003677">
    <property type="term" value="F:DNA binding"/>
    <property type="evidence" value="ECO:0007669"/>
    <property type="project" value="UniProtKB-KW"/>
</dbReference>
<dbReference type="Pfam" id="PF00249">
    <property type="entry name" value="Myb_DNA-binding"/>
    <property type="match status" value="2"/>
</dbReference>
<dbReference type="OMA" id="PTHYDSA"/>
<dbReference type="ExpressionAtlas" id="A0A1D6KJA2">
    <property type="expression patterns" value="baseline"/>
</dbReference>
<dbReference type="PROSITE" id="PS51294">
    <property type="entry name" value="HTH_MYB"/>
    <property type="match status" value="2"/>
</dbReference>
<keyword evidence="4" id="KW-0238">DNA-binding</keyword>
<reference evidence="11" key="2">
    <citation type="submission" date="2019-07" db="EMBL/GenBank/DDBJ databases">
        <authorList>
            <person name="Seetharam A."/>
            <person name="Woodhouse M."/>
            <person name="Cannon E."/>
        </authorList>
    </citation>
    <scope>NUCLEOTIDE SEQUENCE [LARGE SCALE GENOMIC DNA]</scope>
    <source>
        <strain evidence="11">cv. B73</strain>
    </source>
</reference>
<evidence type="ECO:0000259" key="9">
    <source>
        <dbReference type="PROSITE" id="PS51294"/>
    </source>
</evidence>
<feature type="region of interest" description="Disordered" evidence="7">
    <location>
        <begin position="118"/>
        <end position="167"/>
    </location>
</feature>
<dbReference type="PaxDb" id="4577-GRMZM2G046443_P01"/>
<dbReference type="PROSITE" id="PS50090">
    <property type="entry name" value="MYB_LIKE"/>
    <property type="match status" value="2"/>
</dbReference>
<gene>
    <name evidence="10" type="ORF">ZEAMMB73_Zm00001d031515</name>
</gene>
<dbReference type="eggNOG" id="KOG0048">
    <property type="taxonomic scope" value="Eukaryota"/>
</dbReference>
<dbReference type="InterPro" id="IPR053106">
    <property type="entry name" value="Plant_Male-Germline_Reg_TFs"/>
</dbReference>
<name>A0A1D6KJA2_MAIZE</name>
<dbReference type="GO" id="GO:0005634">
    <property type="term" value="C:nucleus"/>
    <property type="evidence" value="ECO:0007669"/>
    <property type="project" value="UniProtKB-SubCell"/>
</dbReference>
<dbReference type="EnsemblPlants" id="Zm00001eb035590_T001">
    <property type="protein sequence ID" value="Zm00001eb035590_P001"/>
    <property type="gene ID" value="Zm00001eb035590"/>
</dbReference>
<evidence type="ECO:0000313" key="12">
    <source>
        <dbReference type="Proteomes" id="UP000007305"/>
    </source>
</evidence>
<feature type="domain" description="HTH myb-type" evidence="9">
    <location>
        <begin position="14"/>
        <end position="59"/>
    </location>
</feature>
<dbReference type="FunFam" id="1.10.10.60:FF:000351">
    <property type="entry name" value="Transcription factor GAMYB"/>
    <property type="match status" value="1"/>
</dbReference>
<dbReference type="FunFam" id="1.10.10.60:FF:000060">
    <property type="entry name" value="MYB transcription factor"/>
    <property type="match status" value="1"/>
</dbReference>
<proteinExistence type="predicted"/>
<protein>
    <submittedName>
        <fullName evidence="10">Myb-like HTH transcriptional regulator family protein</fullName>
    </submittedName>
</protein>
<dbReference type="STRING" id="4577.A0A1D6KJA2"/>
<dbReference type="AlphaFoldDB" id="A0A1D6KJA2"/>
<evidence type="ECO:0000256" key="7">
    <source>
        <dbReference type="SAM" id="MobiDB-lite"/>
    </source>
</evidence>
<dbReference type="InterPro" id="IPR017930">
    <property type="entry name" value="Myb_dom"/>
</dbReference>
<dbReference type="Gramene" id="Zm00001eb035590_T001">
    <property type="protein sequence ID" value="Zm00001eb035590_P001"/>
    <property type="gene ID" value="Zm00001eb035590"/>
</dbReference>
<dbReference type="CDD" id="cd00167">
    <property type="entry name" value="SANT"/>
    <property type="match status" value="2"/>
</dbReference>
<dbReference type="EMBL" id="CM007647">
    <property type="protein sequence ID" value="ONM03026.1"/>
    <property type="molecule type" value="Genomic_DNA"/>
</dbReference>
<feature type="domain" description="Myb-like" evidence="8">
    <location>
        <begin position="11"/>
        <end position="63"/>
    </location>
</feature>
<feature type="compositionally biased region" description="Basic residues" evidence="7">
    <location>
        <begin position="118"/>
        <end position="131"/>
    </location>
</feature>
<dbReference type="Gene3D" id="1.10.10.60">
    <property type="entry name" value="Homeodomain-like"/>
    <property type="match status" value="2"/>
</dbReference>
<keyword evidence="5" id="KW-0804">Transcription</keyword>
<sequence length="294" mass="31927">MKPYGGGRELSAWVRKGPWTEDEDEVLRRHVMENGPREWSSIRSKGLLPRTGKSCRLRWVNKLRPDIKKGCKFSADEERVVIDLQAQFGNKWARIATYLSGRTDNDVKNFWSTRQKRLARLQRAPGPRRRPGGASSSRGNKARTLLHTGGGGSSSSSRPAGDEQEPHPCTVAPLAIVLPTHCRYDGGAPAELGSSSSSATPAAAIRLLSFCCGGGNGAESMAASGVDPLVFVDPDDEEAFCPEPLAVVPPTPFFGLDEEYLHFGSAAAKQPDVRFDDLPPETLDFFDLPPSGQP</sequence>
<dbReference type="PANTHER" id="PTHR47996:SF3">
    <property type="entry name" value="TRANSCRIPTION FACTOR DUO1"/>
    <property type="match status" value="1"/>
</dbReference>
<keyword evidence="3" id="KW-0805">Transcription regulation</keyword>
<feature type="domain" description="HTH myb-type" evidence="9">
    <location>
        <begin position="64"/>
        <end position="119"/>
    </location>
</feature>
<dbReference type="Proteomes" id="UP000007305">
    <property type="component" value="Chromosome 1"/>
</dbReference>